<organism evidence="1 2">
    <name type="scientific">Penicillium cosmopolitanum</name>
    <dbReference type="NCBI Taxonomy" id="1131564"/>
    <lineage>
        <taxon>Eukaryota</taxon>
        <taxon>Fungi</taxon>
        <taxon>Dikarya</taxon>
        <taxon>Ascomycota</taxon>
        <taxon>Pezizomycotina</taxon>
        <taxon>Eurotiomycetes</taxon>
        <taxon>Eurotiomycetidae</taxon>
        <taxon>Eurotiales</taxon>
        <taxon>Aspergillaceae</taxon>
        <taxon>Penicillium</taxon>
    </lineage>
</organism>
<comment type="caution">
    <text evidence="1">The sequence shown here is derived from an EMBL/GenBank/DDBJ whole genome shotgun (WGS) entry which is preliminary data.</text>
</comment>
<evidence type="ECO:0000313" key="1">
    <source>
        <dbReference type="EMBL" id="KAJ5375988.1"/>
    </source>
</evidence>
<reference evidence="1" key="1">
    <citation type="submission" date="2022-12" db="EMBL/GenBank/DDBJ databases">
        <authorList>
            <person name="Petersen C."/>
        </authorList>
    </citation>
    <scope>NUCLEOTIDE SEQUENCE</scope>
    <source>
        <strain evidence="1">IBT 29677</strain>
    </source>
</reference>
<reference evidence="1" key="2">
    <citation type="journal article" date="2023" name="IMA Fungus">
        <title>Comparative genomic study of the Penicillium genus elucidates a diverse pangenome and 15 lateral gene transfer events.</title>
        <authorList>
            <person name="Petersen C."/>
            <person name="Sorensen T."/>
            <person name="Nielsen M.R."/>
            <person name="Sondergaard T.E."/>
            <person name="Sorensen J.L."/>
            <person name="Fitzpatrick D.A."/>
            <person name="Frisvad J.C."/>
            <person name="Nielsen K.L."/>
        </authorList>
    </citation>
    <scope>NUCLEOTIDE SEQUENCE</scope>
    <source>
        <strain evidence="1">IBT 29677</strain>
    </source>
</reference>
<accession>A0A9W9SGZ6</accession>
<dbReference type="RefSeq" id="XP_056481018.1">
    <property type="nucleotide sequence ID" value="XM_056637511.1"/>
</dbReference>
<gene>
    <name evidence="1" type="ORF">N7509_012874</name>
</gene>
<dbReference type="Proteomes" id="UP001147747">
    <property type="component" value="Unassembled WGS sequence"/>
</dbReference>
<evidence type="ECO:0000313" key="2">
    <source>
        <dbReference type="Proteomes" id="UP001147747"/>
    </source>
</evidence>
<name>A0A9W9SGZ6_9EURO</name>
<dbReference type="EMBL" id="JAPZBU010000012">
    <property type="protein sequence ID" value="KAJ5375988.1"/>
    <property type="molecule type" value="Genomic_DNA"/>
</dbReference>
<dbReference type="AlphaFoldDB" id="A0A9W9SGZ6"/>
<dbReference type="GeneID" id="81376491"/>
<keyword evidence="2" id="KW-1185">Reference proteome</keyword>
<protein>
    <submittedName>
        <fullName evidence="1">Uncharacterized protein</fullName>
    </submittedName>
</protein>
<sequence>MSADLQWFGDEVQRRDDWANQQREEVTGARNLAMCPICRHWAESGVDPLRAEANVSAGCYRTNGWTC</sequence>
<proteinExistence type="predicted"/>